<dbReference type="EMBL" id="LR796565">
    <property type="protein sequence ID" value="CAB4151488.1"/>
    <property type="molecule type" value="Genomic_DNA"/>
</dbReference>
<name>A0A6J5P3Q7_9CAUD</name>
<dbReference type="InterPro" id="IPR041311">
    <property type="entry name" value="LPD29"/>
</dbReference>
<accession>A0A6J5P3Q7</accession>
<protein>
    <recommendedName>
        <fullName evidence="1">Large polyvalent protein associated domain-containing protein</fullName>
    </recommendedName>
</protein>
<dbReference type="Pfam" id="PF18847">
    <property type="entry name" value="LPD29"/>
    <property type="match status" value="1"/>
</dbReference>
<evidence type="ECO:0000313" key="3">
    <source>
        <dbReference type="EMBL" id="CAB4151488.1"/>
    </source>
</evidence>
<evidence type="ECO:0000313" key="2">
    <source>
        <dbReference type="EMBL" id="CAB4136786.1"/>
    </source>
</evidence>
<organism evidence="4">
    <name type="scientific">uncultured Caudovirales phage</name>
    <dbReference type="NCBI Taxonomy" id="2100421"/>
    <lineage>
        <taxon>Viruses</taxon>
        <taxon>Duplodnaviria</taxon>
        <taxon>Heunggongvirae</taxon>
        <taxon>Uroviricota</taxon>
        <taxon>Caudoviricetes</taxon>
        <taxon>Peduoviridae</taxon>
        <taxon>Maltschvirus</taxon>
        <taxon>Maltschvirus maltsch</taxon>
    </lineage>
</organism>
<evidence type="ECO:0000259" key="1">
    <source>
        <dbReference type="Pfam" id="PF18847"/>
    </source>
</evidence>
<gene>
    <name evidence="2" type="ORF">UFOVP305_26</name>
    <name evidence="3" type="ORF">UFOVP593_19</name>
    <name evidence="4" type="ORF">UFOVP842_29</name>
</gene>
<sequence>MNVKYIDLKATLKLMKAELKRAFPATKFYVRCSRGTAYGWVSLRWTDGPTYERVTSIAHAYQGSGFDGMTDCSYTIDYVEADENGAPVTVRYGTRGINCNREISPEFARRLLAQVAAYYGDNAPALREYAGHDGTPRWAVADHKAQIGGDYWERHMHRAASDATAYVHTAY</sequence>
<reference evidence="4" key="1">
    <citation type="submission" date="2020-04" db="EMBL/GenBank/DDBJ databases">
        <authorList>
            <person name="Chiriac C."/>
            <person name="Salcher M."/>
            <person name="Ghai R."/>
            <person name="Kavagutti S V."/>
        </authorList>
    </citation>
    <scope>NUCLEOTIDE SEQUENCE</scope>
</reference>
<feature type="domain" description="Large polyvalent protein associated" evidence="1">
    <location>
        <begin position="9"/>
        <end position="104"/>
    </location>
</feature>
<evidence type="ECO:0000313" key="4">
    <source>
        <dbReference type="EMBL" id="CAB4166459.1"/>
    </source>
</evidence>
<dbReference type="EMBL" id="LR796793">
    <property type="protein sequence ID" value="CAB4166459.1"/>
    <property type="molecule type" value="Genomic_DNA"/>
</dbReference>
<proteinExistence type="predicted"/>
<dbReference type="EMBL" id="LR796324">
    <property type="protein sequence ID" value="CAB4136786.1"/>
    <property type="molecule type" value="Genomic_DNA"/>
</dbReference>